<dbReference type="InterPro" id="IPR043502">
    <property type="entry name" value="DNA/RNA_pol_sf"/>
</dbReference>
<accession>A0A855X677</accession>
<sequence>MNSRRYACAVIPDFPAAIWIYQDPTLQGRPLVVSETEKDTSPLVVCSAEALKAGVSAAMTSAQAHSRCPDLIIKLRDCKKETKLSGLIVKKLQILSPFVEGDASGIFFLDASGLRFIYRDESEFGLKITATITALGFPVRVGIAGNKFTAHVAAISSPLSQYTIVPTGSEQEFLTNLPIEHLPLSEETREKLRDLGLKQIGQLAAFPANEITERFGAEGALLSQLAAGIDRSFFLPDIPVEPVSQALPFIFSITDSRTLLVYTEQLLTHLMERLQHSGRACTTVILTCRLENKSSIPFTVTLDRPSAAPLLFIRQLRLTLEKTVLSSPVTEITVSIPQPIPLIMEQTELHRKTGGVSGAQKYPPMLKIQSSLYTPELHETHLPETAFRL</sequence>
<dbReference type="PANTHER" id="PTHR35369">
    <property type="entry name" value="BLR3025 PROTEIN-RELATED"/>
    <property type="match status" value="1"/>
</dbReference>
<proteinExistence type="inferred from homology"/>
<dbReference type="Gene3D" id="1.10.150.20">
    <property type="entry name" value="5' to 3' exonuclease, C-terminal subdomain"/>
    <property type="match status" value="1"/>
</dbReference>
<evidence type="ECO:0000313" key="5">
    <source>
        <dbReference type="Proteomes" id="UP000250918"/>
    </source>
</evidence>
<dbReference type="AlphaFoldDB" id="A0A855X677"/>
<feature type="domain" description="UmuC" evidence="3">
    <location>
        <begin position="6"/>
        <end position="183"/>
    </location>
</feature>
<dbReference type="Proteomes" id="UP000250918">
    <property type="component" value="Unassembled WGS sequence"/>
</dbReference>
<gene>
    <name evidence="4" type="ORF">C3F09_07385</name>
</gene>
<evidence type="ECO:0000256" key="2">
    <source>
        <dbReference type="ARBA" id="ARBA00022763"/>
    </source>
</evidence>
<feature type="non-terminal residue" evidence="4">
    <location>
        <position position="389"/>
    </location>
</feature>
<dbReference type="Pfam" id="PF00817">
    <property type="entry name" value="IMS"/>
    <property type="match status" value="1"/>
</dbReference>
<reference evidence="4 5" key="1">
    <citation type="journal article" date="2018" name="ISME J.">
        <title>A methanotrophic archaeon couples anaerobic oxidation of methane to Fe(III) reduction.</title>
        <authorList>
            <person name="Cai C."/>
            <person name="Leu A.O."/>
            <person name="Xie G.J."/>
            <person name="Guo J."/>
            <person name="Feng Y."/>
            <person name="Zhao J.X."/>
            <person name="Tyson G.W."/>
            <person name="Yuan Z."/>
            <person name="Hu S."/>
        </authorList>
    </citation>
    <scope>NUCLEOTIDE SEQUENCE [LARGE SCALE GENOMIC DNA]</scope>
    <source>
        <strain evidence="4">FeB_12</strain>
    </source>
</reference>
<dbReference type="EMBL" id="PQAP01000100">
    <property type="protein sequence ID" value="PWB71885.1"/>
    <property type="molecule type" value="Genomic_DNA"/>
</dbReference>
<dbReference type="GO" id="GO:0006281">
    <property type="term" value="P:DNA repair"/>
    <property type="evidence" value="ECO:0007669"/>
    <property type="project" value="InterPro"/>
</dbReference>
<evidence type="ECO:0000259" key="3">
    <source>
        <dbReference type="PROSITE" id="PS50173"/>
    </source>
</evidence>
<dbReference type="InterPro" id="IPR043128">
    <property type="entry name" value="Rev_trsase/Diguanyl_cyclase"/>
</dbReference>
<comment type="caution">
    <text evidence="4">The sequence shown here is derived from an EMBL/GenBank/DDBJ whole genome shotgun (WGS) entry which is preliminary data.</text>
</comment>
<dbReference type="PROSITE" id="PS50173">
    <property type="entry name" value="UMUC"/>
    <property type="match status" value="1"/>
</dbReference>
<dbReference type="Gene3D" id="3.40.1170.60">
    <property type="match status" value="1"/>
</dbReference>
<evidence type="ECO:0000313" key="4">
    <source>
        <dbReference type="EMBL" id="PWB71885.1"/>
    </source>
</evidence>
<organism evidence="4 5">
    <name type="scientific">candidate division GN15 bacterium</name>
    <dbReference type="NCBI Taxonomy" id="2072418"/>
    <lineage>
        <taxon>Bacteria</taxon>
        <taxon>candidate division GN15</taxon>
    </lineage>
</organism>
<keyword evidence="2" id="KW-0227">DNA damage</keyword>
<dbReference type="PANTHER" id="PTHR35369:SF2">
    <property type="entry name" value="BLR3025 PROTEIN"/>
    <property type="match status" value="1"/>
</dbReference>
<name>A0A855X677_9BACT</name>
<dbReference type="InterPro" id="IPR050356">
    <property type="entry name" value="SulA_CellDiv_inhibitor"/>
</dbReference>
<protein>
    <recommendedName>
        <fullName evidence="3">UmuC domain-containing protein</fullName>
    </recommendedName>
</protein>
<dbReference type="Gene3D" id="3.30.70.270">
    <property type="match status" value="1"/>
</dbReference>
<dbReference type="SUPFAM" id="SSF56672">
    <property type="entry name" value="DNA/RNA polymerases"/>
    <property type="match status" value="1"/>
</dbReference>
<evidence type="ECO:0000256" key="1">
    <source>
        <dbReference type="ARBA" id="ARBA00010945"/>
    </source>
</evidence>
<dbReference type="InterPro" id="IPR001126">
    <property type="entry name" value="UmuC"/>
</dbReference>
<comment type="similarity">
    <text evidence="1">Belongs to the DNA polymerase type-Y family.</text>
</comment>